<dbReference type="Gene3D" id="1.10.287.760">
    <property type="entry name" value="YqgQ-like"/>
    <property type="match status" value="1"/>
</dbReference>
<dbReference type="SUPFAM" id="SSF158379">
    <property type="entry name" value="YqgQ-like"/>
    <property type="match status" value="1"/>
</dbReference>
<dbReference type="InterPro" id="IPR009256">
    <property type="entry name" value="YqgQ-like"/>
</dbReference>
<evidence type="ECO:0000313" key="2">
    <source>
        <dbReference type="Proteomes" id="UP000218665"/>
    </source>
</evidence>
<dbReference type="InterPro" id="IPR023164">
    <property type="entry name" value="YqgQ-like_sf"/>
</dbReference>
<sequence>MGNEDEENRGERAGPVLKKSLESAKMEAMKTFYDVQQFLKQFGIIVYMGKRLYDIELMKLELSRIYDAGLMDKLDYLEAEAVLRREHKIELDYIEKNGEMN</sequence>
<evidence type="ECO:0000313" key="1">
    <source>
        <dbReference type="EMBL" id="BBA08157.1"/>
    </source>
</evidence>
<accession>A0A223ZT01</accession>
<dbReference type="EMBL" id="AP018338">
    <property type="protein sequence ID" value="BBA08157.1"/>
    <property type="molecule type" value="Genomic_DNA"/>
</dbReference>
<reference evidence="1 2" key="1">
    <citation type="submission" date="2017-07" db="EMBL/GenBank/DDBJ databases">
        <title>Whole genome sequence of Streptococcus tigurinus, strain osk_001, isolated from post-mortem material.</title>
        <authorList>
            <person name="Yoshizawa H."/>
            <person name="Motooka D."/>
            <person name="Katada R."/>
            <person name="Matsumoto Y."/>
            <person name="Nakamura S."/>
            <person name="Morii E."/>
            <person name="Iida T."/>
            <person name="Matsumoto H."/>
        </authorList>
    </citation>
    <scope>NUCLEOTIDE SEQUENCE [LARGE SCALE GENOMIC DNA]</scope>
    <source>
        <strain evidence="2">osk_001</strain>
    </source>
</reference>
<gene>
    <name evidence="1" type="ORF">STO1_005530</name>
</gene>
<dbReference type="AlphaFoldDB" id="A0A223ZT01"/>
<organism evidence="1 2">
    <name type="scientific">Streptococcus oralis subsp. tigurinus</name>
    <dbReference type="NCBI Taxonomy" id="1077464"/>
    <lineage>
        <taxon>Bacteria</taxon>
        <taxon>Bacillati</taxon>
        <taxon>Bacillota</taxon>
        <taxon>Bacilli</taxon>
        <taxon>Lactobacillales</taxon>
        <taxon>Streptococcaceae</taxon>
        <taxon>Streptococcus</taxon>
    </lineage>
</organism>
<name>A0A223ZT01_STROR</name>
<dbReference type="Proteomes" id="UP000218665">
    <property type="component" value="Chromosome"/>
</dbReference>
<protein>
    <recommendedName>
        <fullName evidence="3">DUF910 domain-containing protein</fullName>
    </recommendedName>
</protein>
<evidence type="ECO:0008006" key="3">
    <source>
        <dbReference type="Google" id="ProtNLM"/>
    </source>
</evidence>
<proteinExistence type="predicted"/>
<dbReference type="Pfam" id="PF06014">
    <property type="entry name" value="YqgQ-like"/>
    <property type="match status" value="1"/>
</dbReference>